<keyword evidence="12 19" id="KW-1133">Transmembrane helix</keyword>
<keyword evidence="21" id="KW-1185">Reference proteome</keyword>
<dbReference type="PANTHER" id="PTHR34148">
    <property type="entry name" value="ADENOSYLCOBINAMIDE-GDP RIBAZOLETRANSFERASE"/>
    <property type="match status" value="1"/>
</dbReference>
<evidence type="ECO:0000256" key="17">
    <source>
        <dbReference type="ARBA" id="ARBA00048623"/>
    </source>
</evidence>
<evidence type="ECO:0000256" key="8">
    <source>
        <dbReference type="ARBA" id="ARBA00022573"/>
    </source>
</evidence>
<feature type="transmembrane region" description="Helical" evidence="19">
    <location>
        <begin position="111"/>
        <end position="131"/>
    </location>
</feature>
<feature type="transmembrane region" description="Helical" evidence="19">
    <location>
        <begin position="137"/>
        <end position="163"/>
    </location>
</feature>
<evidence type="ECO:0000256" key="9">
    <source>
        <dbReference type="ARBA" id="ARBA00022679"/>
    </source>
</evidence>
<feature type="transmembrane region" description="Helical" evidence="19">
    <location>
        <begin position="239"/>
        <end position="261"/>
    </location>
</feature>
<feature type="transmembrane region" description="Helical" evidence="19">
    <location>
        <begin position="184"/>
        <end position="202"/>
    </location>
</feature>
<comment type="catalytic activity">
    <reaction evidence="18 19">
        <text>alpha-ribazole 5'-phosphate + adenosylcob(III)inamide-GDP = adenosylcob(III)alamin 5'-phosphate + GMP + H(+)</text>
        <dbReference type="Rhea" id="RHEA:23560"/>
        <dbReference type="ChEBI" id="CHEBI:15378"/>
        <dbReference type="ChEBI" id="CHEBI:57918"/>
        <dbReference type="ChEBI" id="CHEBI:58115"/>
        <dbReference type="ChEBI" id="CHEBI:60487"/>
        <dbReference type="ChEBI" id="CHEBI:60493"/>
        <dbReference type="EC" id="2.7.8.26"/>
    </reaction>
</comment>
<dbReference type="PANTHER" id="PTHR34148:SF1">
    <property type="entry name" value="ADENOSYLCOBINAMIDE-GDP RIBAZOLETRANSFERASE"/>
    <property type="match status" value="1"/>
</dbReference>
<comment type="function">
    <text evidence="14 19">Joins adenosylcobinamide-GDP and alpha-ribazole to generate adenosylcobalamin (Ado-cobalamin). Also synthesizes adenosylcobalamin 5'-phosphate from adenosylcobinamide-GDP and alpha-ribazole 5'-phosphate.</text>
</comment>
<keyword evidence="10 19" id="KW-0812">Transmembrane</keyword>
<keyword evidence="9 19" id="KW-0808">Transferase</keyword>
<evidence type="ECO:0000256" key="3">
    <source>
        <dbReference type="ARBA" id="ARBA00004663"/>
    </source>
</evidence>
<evidence type="ECO:0000256" key="6">
    <source>
        <dbReference type="ARBA" id="ARBA00015850"/>
    </source>
</evidence>
<comment type="subcellular location">
    <subcellularLocation>
        <location evidence="2 19">Cell membrane</location>
        <topology evidence="2 19">Multi-pass membrane protein</topology>
    </subcellularLocation>
</comment>
<dbReference type="InterPro" id="IPR003805">
    <property type="entry name" value="CobS"/>
</dbReference>
<evidence type="ECO:0000256" key="10">
    <source>
        <dbReference type="ARBA" id="ARBA00022692"/>
    </source>
</evidence>
<evidence type="ECO:0000256" key="16">
    <source>
        <dbReference type="ARBA" id="ARBA00032853"/>
    </source>
</evidence>
<evidence type="ECO:0000256" key="2">
    <source>
        <dbReference type="ARBA" id="ARBA00004651"/>
    </source>
</evidence>
<reference evidence="20 21" key="1">
    <citation type="submission" date="2023-07" db="EMBL/GenBank/DDBJ databases">
        <title>Genomic Encyclopedia of Type Strains, Phase IV (KMG-IV): sequencing the most valuable type-strain genomes for metagenomic binning, comparative biology and taxonomic classification.</title>
        <authorList>
            <person name="Goeker M."/>
        </authorList>
    </citation>
    <scope>NUCLEOTIDE SEQUENCE [LARGE SCALE GENOMIC DNA]</scope>
    <source>
        <strain evidence="20 21">DSM 23494</strain>
    </source>
</reference>
<feature type="transmembrane region" description="Helical" evidence="19">
    <location>
        <begin position="68"/>
        <end position="87"/>
    </location>
</feature>
<keyword evidence="8 19" id="KW-0169">Cobalamin biosynthesis</keyword>
<evidence type="ECO:0000256" key="7">
    <source>
        <dbReference type="ARBA" id="ARBA00022475"/>
    </source>
</evidence>
<evidence type="ECO:0000313" key="20">
    <source>
        <dbReference type="EMBL" id="MDQ0273236.1"/>
    </source>
</evidence>
<sequence length="263" mass="29805">MKWLKGLLINIQFFTAIPIPLELPMDKPHLEKAIKTFPILGLLQGFIYAALFYAFWQWLPFSDLTAVFVLWLAAIIITGGIHLDGWMDSSDAFFSYRDKEKRLEIMKDPRTGAFGVLSVIVLLSAKFLFIYEISQMIVPITFFLIALIPFFSRMVMGILLINVDAAKQDGLGTMFKEAAMKKTLWIYPVYLILLIATASLFLQGALLAIALFILIAIMSLLFLRHKIKKWFGGMTGDVLGASVEGVELVLWMTLWLLHYIVMG</sequence>
<dbReference type="GO" id="GO:0051073">
    <property type="term" value="F:adenosylcobinamide-GDP ribazoletransferase activity"/>
    <property type="evidence" value="ECO:0007669"/>
    <property type="project" value="UniProtKB-EC"/>
</dbReference>
<evidence type="ECO:0000256" key="1">
    <source>
        <dbReference type="ARBA" id="ARBA00001946"/>
    </source>
</evidence>
<comment type="cofactor">
    <cofactor evidence="1 19">
        <name>Mg(2+)</name>
        <dbReference type="ChEBI" id="CHEBI:18420"/>
    </cofactor>
</comment>
<evidence type="ECO:0000256" key="15">
    <source>
        <dbReference type="ARBA" id="ARBA00032605"/>
    </source>
</evidence>
<evidence type="ECO:0000256" key="12">
    <source>
        <dbReference type="ARBA" id="ARBA00022989"/>
    </source>
</evidence>
<keyword evidence="7 19" id="KW-1003">Cell membrane</keyword>
<keyword evidence="13 19" id="KW-0472">Membrane</keyword>
<dbReference type="Pfam" id="PF02654">
    <property type="entry name" value="CobS"/>
    <property type="match status" value="1"/>
</dbReference>
<comment type="catalytic activity">
    <reaction evidence="17 19">
        <text>alpha-ribazole + adenosylcob(III)inamide-GDP = adenosylcob(III)alamin + GMP + H(+)</text>
        <dbReference type="Rhea" id="RHEA:16049"/>
        <dbReference type="ChEBI" id="CHEBI:10329"/>
        <dbReference type="ChEBI" id="CHEBI:15378"/>
        <dbReference type="ChEBI" id="CHEBI:18408"/>
        <dbReference type="ChEBI" id="CHEBI:58115"/>
        <dbReference type="ChEBI" id="CHEBI:60487"/>
        <dbReference type="EC" id="2.7.8.26"/>
    </reaction>
</comment>
<dbReference type="NCBIfam" id="TIGR00317">
    <property type="entry name" value="cobS"/>
    <property type="match status" value="1"/>
</dbReference>
<evidence type="ECO:0000256" key="19">
    <source>
        <dbReference type="HAMAP-Rule" id="MF_00719"/>
    </source>
</evidence>
<evidence type="ECO:0000256" key="11">
    <source>
        <dbReference type="ARBA" id="ARBA00022842"/>
    </source>
</evidence>
<dbReference type="RefSeq" id="WP_307479088.1">
    <property type="nucleotide sequence ID" value="NZ_JAUSUB010000035.1"/>
</dbReference>
<dbReference type="EC" id="2.7.8.26" evidence="5 19"/>
<evidence type="ECO:0000256" key="13">
    <source>
        <dbReference type="ARBA" id="ARBA00023136"/>
    </source>
</evidence>
<keyword evidence="11 19" id="KW-0460">Magnesium</keyword>
<evidence type="ECO:0000313" key="21">
    <source>
        <dbReference type="Proteomes" id="UP001238088"/>
    </source>
</evidence>
<dbReference type="EMBL" id="JAUSUB010000035">
    <property type="protein sequence ID" value="MDQ0273236.1"/>
    <property type="molecule type" value="Genomic_DNA"/>
</dbReference>
<feature type="transmembrane region" description="Helical" evidence="19">
    <location>
        <begin position="37"/>
        <end position="56"/>
    </location>
</feature>
<dbReference type="Proteomes" id="UP001238088">
    <property type="component" value="Unassembled WGS sequence"/>
</dbReference>
<proteinExistence type="inferred from homology"/>
<comment type="caution">
    <text evidence="20">The sequence shown here is derived from an EMBL/GenBank/DDBJ whole genome shotgun (WGS) entry which is preliminary data.</text>
</comment>
<feature type="transmembrane region" description="Helical" evidence="19">
    <location>
        <begin position="208"/>
        <end position="227"/>
    </location>
</feature>
<protein>
    <recommendedName>
        <fullName evidence="6 19">Adenosylcobinamide-GDP ribazoletransferase</fullName>
        <ecNumber evidence="5 19">2.7.8.26</ecNumber>
    </recommendedName>
    <alternativeName>
        <fullName evidence="16 19">Cobalamin synthase</fullName>
    </alternativeName>
    <alternativeName>
        <fullName evidence="15 19">Cobalamin-5'-phosphate synthase</fullName>
    </alternativeName>
</protein>
<comment type="pathway">
    <text evidence="3 19">Cofactor biosynthesis; adenosylcobalamin biosynthesis; adenosylcobalamin from cob(II)yrinate a,c-diamide: step 7/7.</text>
</comment>
<evidence type="ECO:0000256" key="14">
    <source>
        <dbReference type="ARBA" id="ARBA00025228"/>
    </source>
</evidence>
<dbReference type="HAMAP" id="MF_00719">
    <property type="entry name" value="CobS"/>
    <property type="match status" value="1"/>
</dbReference>
<accession>A0ABU0APL9</accession>
<evidence type="ECO:0000256" key="5">
    <source>
        <dbReference type="ARBA" id="ARBA00013200"/>
    </source>
</evidence>
<organism evidence="20 21">
    <name type="scientific">Cytobacillus purgationiresistens</name>
    <dbReference type="NCBI Taxonomy" id="863449"/>
    <lineage>
        <taxon>Bacteria</taxon>
        <taxon>Bacillati</taxon>
        <taxon>Bacillota</taxon>
        <taxon>Bacilli</taxon>
        <taxon>Bacillales</taxon>
        <taxon>Bacillaceae</taxon>
        <taxon>Cytobacillus</taxon>
    </lineage>
</organism>
<evidence type="ECO:0000256" key="4">
    <source>
        <dbReference type="ARBA" id="ARBA00010561"/>
    </source>
</evidence>
<gene>
    <name evidence="19" type="primary">cobS</name>
    <name evidence="20" type="ORF">J2S17_005157</name>
</gene>
<comment type="similarity">
    <text evidence="4 19">Belongs to the CobS family.</text>
</comment>
<evidence type="ECO:0000256" key="18">
    <source>
        <dbReference type="ARBA" id="ARBA00049504"/>
    </source>
</evidence>
<name>A0ABU0APL9_9BACI</name>